<accession>A0ABS7E7E6</accession>
<keyword evidence="1" id="KW-0175">Coiled coil</keyword>
<proteinExistence type="predicted"/>
<keyword evidence="3" id="KW-1185">Reference proteome</keyword>
<evidence type="ECO:0000313" key="3">
    <source>
        <dbReference type="Proteomes" id="UP001195963"/>
    </source>
</evidence>
<reference evidence="2 3" key="1">
    <citation type="submission" date="2021-07" db="EMBL/GenBank/DDBJ databases">
        <title>Shewanella sp. nov, isolated from SCS.</title>
        <authorList>
            <person name="Cao W.R."/>
        </authorList>
    </citation>
    <scope>NUCLEOTIDE SEQUENCE [LARGE SCALE GENOMIC DNA]</scope>
    <source>
        <strain evidence="2 3">NR704-98</strain>
    </source>
</reference>
<evidence type="ECO:0000313" key="2">
    <source>
        <dbReference type="EMBL" id="MBW8185609.1"/>
    </source>
</evidence>
<gene>
    <name evidence="2" type="ORF">K0625_18370</name>
</gene>
<evidence type="ECO:0000256" key="1">
    <source>
        <dbReference type="SAM" id="Coils"/>
    </source>
</evidence>
<dbReference type="RefSeq" id="WP_220111013.1">
    <property type="nucleotide sequence ID" value="NZ_JAHZST010000015.1"/>
</dbReference>
<name>A0ABS7E7E6_9GAMM</name>
<protein>
    <submittedName>
        <fullName evidence="2">Uncharacterized protein</fullName>
    </submittedName>
</protein>
<dbReference type="Proteomes" id="UP001195963">
    <property type="component" value="Unassembled WGS sequence"/>
</dbReference>
<dbReference type="EMBL" id="JAHZST010000015">
    <property type="protein sequence ID" value="MBW8185609.1"/>
    <property type="molecule type" value="Genomic_DNA"/>
</dbReference>
<comment type="caution">
    <text evidence="2">The sequence shown here is derived from an EMBL/GenBank/DDBJ whole genome shotgun (WGS) entry which is preliminary data.</text>
</comment>
<organism evidence="2 3">
    <name type="scientific">Shewanella nanhaiensis</name>
    <dbReference type="NCBI Taxonomy" id="2864872"/>
    <lineage>
        <taxon>Bacteria</taxon>
        <taxon>Pseudomonadati</taxon>
        <taxon>Pseudomonadota</taxon>
        <taxon>Gammaproteobacteria</taxon>
        <taxon>Alteromonadales</taxon>
        <taxon>Shewanellaceae</taxon>
        <taxon>Shewanella</taxon>
    </lineage>
</organism>
<sequence length="108" mass="11745">MAKKRDGVVDGWILFRGWCERNGGTPIRGGGSAEHVCFIGPLPDDTIDPGDDGTVDIAIPGSGLIPKFGEQMVAIELQSSKLRLDKAQLELEIAKDRFRGYESKSKSK</sequence>
<feature type="coiled-coil region" evidence="1">
    <location>
        <begin position="77"/>
        <end position="104"/>
    </location>
</feature>